<gene>
    <name evidence="1" type="ORF">EQP59_03255</name>
    <name evidence="2" type="ORF">EQP59_06350</name>
</gene>
<protein>
    <submittedName>
        <fullName evidence="2">Uncharacterized protein</fullName>
    </submittedName>
</protein>
<accession>A0A3R6AUQ4</accession>
<sequence length="159" mass="18332">MSDYCTIVIDNRRFRGEYVCEQASSVDLFMNCYYQVGNQLYTANGFKKYLVDKSDFVIYRRLIPVDGEAVKDLPTSTDEENSSLKYYLVGTYYDGFAVTKTRDRYRFANHSAKFVGVYLDVSDAYSHVVCELEPGQEYYYAGAGPFMLYDGDEEIRGIQ</sequence>
<dbReference type="Proteomes" id="UP000287701">
    <property type="component" value="Chromosome"/>
</dbReference>
<reference evidence="2 3" key="1">
    <citation type="submission" date="2019-01" db="EMBL/GenBank/DDBJ databases">
        <title>Whole Genome of Ornithobacterium rhinotracheale FARPER-174b.</title>
        <authorList>
            <person name="Tataje-Lavanda L.A."/>
            <person name="Montalvan A."/>
            <person name="Montesinos R."/>
            <person name="Zimic M."/>
            <person name="Fernandez-Sanchez M."/>
            <person name="Fernandez-Diaz M."/>
        </authorList>
    </citation>
    <scope>NUCLEOTIDE SEQUENCE [LARGE SCALE GENOMIC DNA]</scope>
    <source>
        <strain evidence="2 3">FARPER-174b</strain>
    </source>
</reference>
<dbReference type="AlphaFoldDB" id="A0A3R6AUQ4"/>
<dbReference type="OrthoDB" id="1094536at2"/>
<dbReference type="EMBL" id="CP035107">
    <property type="protein sequence ID" value="QAR30985.1"/>
    <property type="molecule type" value="Genomic_DNA"/>
</dbReference>
<evidence type="ECO:0000313" key="1">
    <source>
        <dbReference type="EMBL" id="QAR30438.1"/>
    </source>
</evidence>
<proteinExistence type="predicted"/>
<dbReference type="RefSeq" id="WP_128500929.1">
    <property type="nucleotide sequence ID" value="NZ_CP035107.1"/>
</dbReference>
<name>A0A3R6AUQ4_ORNRH</name>
<evidence type="ECO:0000313" key="3">
    <source>
        <dbReference type="Proteomes" id="UP000287701"/>
    </source>
</evidence>
<evidence type="ECO:0000313" key="2">
    <source>
        <dbReference type="EMBL" id="QAR30985.1"/>
    </source>
</evidence>
<dbReference type="EMBL" id="CP035107">
    <property type="protein sequence ID" value="QAR30438.1"/>
    <property type="molecule type" value="Genomic_DNA"/>
</dbReference>
<organism evidence="2 3">
    <name type="scientific">Ornithobacterium rhinotracheale</name>
    <dbReference type="NCBI Taxonomy" id="28251"/>
    <lineage>
        <taxon>Bacteria</taxon>
        <taxon>Pseudomonadati</taxon>
        <taxon>Bacteroidota</taxon>
        <taxon>Flavobacteriia</taxon>
        <taxon>Flavobacteriales</taxon>
        <taxon>Weeksellaceae</taxon>
        <taxon>Ornithobacterium</taxon>
    </lineage>
</organism>